<dbReference type="Gene3D" id="2.30.40.10">
    <property type="entry name" value="Urease, subunit C, domain 1"/>
    <property type="match status" value="1"/>
</dbReference>
<sequence>MHNRRWSNEQLRTQVEVVNGTIKPHIILKKATYLNTYLHQWLKAHIWIYEDRIVYVGENLPDDLTGIEIIDCKNQYVVPGYIEPHCHPYQLYNPVTFAEHGGQFGTTTFINDNLTLFLELSTPQAFKLIDELKDIPSSLYWWCRFDSQTDLPNNDNIFNSDDVLAWLNNENVIQGGELTAWPKLLNGDNTMLSWVQETKSLHKKVEGHFPGASERTLAKMMLLGTDCDHEAMTGKEALTRLTQGYTVSLRQSSIRPDLEEILKELIELNVERFDRFFFTTDGSHPYFFEQGMTDELIRIAIKSGIPIPEAYNMASYNIAKYYDIEHLHGSIATGRIANINFLTSKENPTPWSVLSKGEWIKKEGEDLRKFQPIDWERHGISKIKLNWQLEEKDITLIEPIGIQLMNNVITKTYESRLDLNSSQIHSDSDECYLMMIAKDGSWRVNTLVKGFANQIGGFASSYSGTGDILIIGKNKSDMIQAFQRVKELGGGIVLVENDTIIHEMELPLSGIMSKKDMHSLIQEEVHLKNLLKERGFSYNDPSFTLLFFSATHLPFIRITPSGLIDVKANKVLLSPTARNI</sequence>
<dbReference type="InterPro" id="IPR011059">
    <property type="entry name" value="Metal-dep_hydrolase_composite"/>
</dbReference>
<organism evidence="7 8">
    <name type="scientific">Cytobacillus horneckiae</name>
    <dbReference type="NCBI Taxonomy" id="549687"/>
    <lineage>
        <taxon>Bacteria</taxon>
        <taxon>Bacillati</taxon>
        <taxon>Bacillota</taxon>
        <taxon>Bacilli</taxon>
        <taxon>Bacillales</taxon>
        <taxon>Bacillaceae</taxon>
        <taxon>Cytobacillus</taxon>
    </lineage>
</organism>
<dbReference type="RefSeq" id="WP_066199893.1">
    <property type="nucleotide sequence ID" value="NZ_JAFDQP010000002.1"/>
</dbReference>
<reference evidence="7 8" key="1">
    <citation type="journal article" date="2010" name="Int. J. Syst. Evol. Microbiol.">
        <title>Bacillus horneckiae sp. nov., isolated from a spacecraft-assembly clean room.</title>
        <authorList>
            <person name="Vaishampayan P."/>
            <person name="Probst A."/>
            <person name="Krishnamurthi S."/>
            <person name="Ghosh S."/>
            <person name="Osman S."/>
            <person name="McDowall A."/>
            <person name="Ruckmani A."/>
            <person name="Mayilraj S."/>
            <person name="Venkateswaran K."/>
        </authorList>
    </citation>
    <scope>NUCLEOTIDE SEQUENCE [LARGE SCALE GENOMIC DNA]</scope>
    <source>
        <strain evidence="8">1PO1SC</strain>
    </source>
</reference>
<evidence type="ECO:0000313" key="7">
    <source>
        <dbReference type="EMBL" id="PKG30201.1"/>
    </source>
</evidence>
<gene>
    <name evidence="7" type="ORF">CWS20_04195</name>
</gene>
<keyword evidence="3" id="KW-0378">Hydrolase</keyword>
<feature type="domain" description="Adenine deaminase C-terminal" evidence="6">
    <location>
        <begin position="408"/>
        <end position="569"/>
    </location>
</feature>
<evidence type="ECO:0000256" key="3">
    <source>
        <dbReference type="ARBA" id="ARBA00022801"/>
    </source>
</evidence>
<evidence type="ECO:0000259" key="5">
    <source>
        <dbReference type="Pfam" id="PF01979"/>
    </source>
</evidence>
<dbReference type="InterPro" id="IPR026912">
    <property type="entry name" value="Adenine_deam_C"/>
</dbReference>
<dbReference type="SUPFAM" id="SSF51338">
    <property type="entry name" value="Composite domain of metallo-dependent hydrolases"/>
    <property type="match status" value="1"/>
</dbReference>
<dbReference type="Pfam" id="PF13382">
    <property type="entry name" value="Adenine_deam_C"/>
    <property type="match status" value="1"/>
</dbReference>
<dbReference type="InterPro" id="IPR006680">
    <property type="entry name" value="Amidohydro-rel"/>
</dbReference>
<comment type="similarity">
    <text evidence="1">Belongs to the metallo-dependent hydrolases superfamily. Adenine deaminase family.</text>
</comment>
<evidence type="ECO:0000256" key="4">
    <source>
        <dbReference type="ARBA" id="ARBA00047720"/>
    </source>
</evidence>
<evidence type="ECO:0000259" key="6">
    <source>
        <dbReference type="Pfam" id="PF13382"/>
    </source>
</evidence>
<keyword evidence="8" id="KW-1185">Reference proteome</keyword>
<evidence type="ECO:0000313" key="8">
    <source>
        <dbReference type="Proteomes" id="UP000233343"/>
    </source>
</evidence>
<dbReference type="PANTHER" id="PTHR11113:SF6">
    <property type="entry name" value="ADENINE DEAMINASE YERA-RELATED"/>
    <property type="match status" value="1"/>
</dbReference>
<dbReference type="InterPro" id="IPR032466">
    <property type="entry name" value="Metal_Hydrolase"/>
</dbReference>
<feature type="domain" description="Amidohydrolase-related" evidence="5">
    <location>
        <begin position="76"/>
        <end position="359"/>
    </location>
</feature>
<comment type="caution">
    <text evidence="7">The sequence shown here is derived from an EMBL/GenBank/DDBJ whole genome shotgun (WGS) entry which is preliminary data.</text>
</comment>
<proteinExistence type="inferred from homology"/>
<evidence type="ECO:0000256" key="1">
    <source>
        <dbReference type="ARBA" id="ARBA00006773"/>
    </source>
</evidence>
<dbReference type="Pfam" id="PF01979">
    <property type="entry name" value="Amidohydro_1"/>
    <property type="match status" value="1"/>
</dbReference>
<name>A0A2N0ZL04_9BACI</name>
<comment type="catalytic activity">
    <reaction evidence="4">
        <text>adenine + H2O + H(+) = hypoxanthine + NH4(+)</text>
        <dbReference type="Rhea" id="RHEA:23688"/>
        <dbReference type="ChEBI" id="CHEBI:15377"/>
        <dbReference type="ChEBI" id="CHEBI:15378"/>
        <dbReference type="ChEBI" id="CHEBI:16708"/>
        <dbReference type="ChEBI" id="CHEBI:17368"/>
        <dbReference type="ChEBI" id="CHEBI:28938"/>
        <dbReference type="EC" id="3.5.4.2"/>
    </reaction>
</comment>
<dbReference type="EMBL" id="PISD01000008">
    <property type="protein sequence ID" value="PKG30201.1"/>
    <property type="molecule type" value="Genomic_DNA"/>
</dbReference>
<evidence type="ECO:0000256" key="2">
    <source>
        <dbReference type="ARBA" id="ARBA00012782"/>
    </source>
</evidence>
<dbReference type="Proteomes" id="UP000233343">
    <property type="component" value="Unassembled WGS sequence"/>
</dbReference>
<dbReference type="EC" id="3.5.4.2" evidence="2"/>
<dbReference type="SUPFAM" id="SSF51556">
    <property type="entry name" value="Metallo-dependent hydrolases"/>
    <property type="match status" value="1"/>
</dbReference>
<dbReference type="AlphaFoldDB" id="A0A2N0ZL04"/>
<accession>A0A2N0ZL04</accession>
<dbReference type="PANTHER" id="PTHR11113">
    <property type="entry name" value="N-ACETYLGLUCOSAMINE-6-PHOSPHATE DEACETYLASE"/>
    <property type="match status" value="1"/>
</dbReference>
<protein>
    <recommendedName>
        <fullName evidence="2">adenine deaminase</fullName>
        <ecNumber evidence="2">3.5.4.2</ecNumber>
    </recommendedName>
</protein>
<dbReference type="GO" id="GO:0000034">
    <property type="term" value="F:adenine deaminase activity"/>
    <property type="evidence" value="ECO:0007669"/>
    <property type="project" value="UniProtKB-EC"/>
</dbReference>
<dbReference type="Gene3D" id="3.20.20.140">
    <property type="entry name" value="Metal-dependent hydrolases"/>
    <property type="match status" value="1"/>
</dbReference>